<gene>
    <name evidence="1" type="ORF">EII34_05425</name>
</gene>
<dbReference type="EMBL" id="RQZG01000005">
    <property type="protein sequence ID" value="RRD05657.1"/>
    <property type="molecule type" value="Genomic_DNA"/>
</dbReference>
<comment type="caution">
    <text evidence="1">The sequence shown here is derived from an EMBL/GenBank/DDBJ whole genome shotgun (WGS) entry which is preliminary data.</text>
</comment>
<evidence type="ECO:0000313" key="1">
    <source>
        <dbReference type="EMBL" id="RRD05657.1"/>
    </source>
</evidence>
<dbReference type="Pfam" id="PF18934">
    <property type="entry name" value="DUF5682"/>
    <property type="match status" value="1"/>
</dbReference>
<organism evidence="1 2">
    <name type="scientific">Arachnia propionica</name>
    <dbReference type="NCBI Taxonomy" id="1750"/>
    <lineage>
        <taxon>Bacteria</taxon>
        <taxon>Bacillati</taxon>
        <taxon>Actinomycetota</taxon>
        <taxon>Actinomycetes</taxon>
        <taxon>Propionibacteriales</taxon>
        <taxon>Propionibacteriaceae</taxon>
        <taxon>Arachnia</taxon>
    </lineage>
</organism>
<protein>
    <submittedName>
        <fullName evidence="1">Uncharacterized protein</fullName>
    </submittedName>
</protein>
<evidence type="ECO:0000313" key="2">
    <source>
        <dbReference type="Proteomes" id="UP000280819"/>
    </source>
</evidence>
<dbReference type="OrthoDB" id="9768066at2"/>
<proteinExistence type="predicted"/>
<dbReference type="InterPro" id="IPR043737">
    <property type="entry name" value="DUF5682"/>
</dbReference>
<dbReference type="Proteomes" id="UP000280819">
    <property type="component" value="Unassembled WGS sequence"/>
</dbReference>
<sequence>MVEFFGVRHHSPTAARLLRQRLLDAPPKALLVEGPTEFNPHLSELTLDHRLPVMIYSWAPLFPDAPEASPQAAIRRSSFYPLTDFSPEWVALRTARELTVHTEFIDLPWLAFVDIATAENRFAEPVVTERITEHLQREFGVDDLSTLFDELIEVDPRLDLATHRTRMRLIGELLRGDADEETRRREAHMAGRILDARDRHGDDLLVVCGAAHVAGLEQLLASPPEPVEVWQPPADDDRYGIALTPTSYAALDALDGYDAGQPSPGFYDRLFRDRDAGRPDTAEALLAEVVTTLRGNGQFFSPANLMAVRVTAGALARLRGHPQIWRTDLLEGIVSALVKDDRGQDHPLLAAVLLVLRGDRMGGLAAGTRQPPLTLELRTRLSALGLMPTPTLRQEVADLATDEGVERSRLLHGVAVLEIPGFTLLQGAQHDGMERWQLIWTPTFEGGLVEAARFGGSIEQAVVQRLLVQAADIVDDPAAAARLVMQAALCGVGQLSTSLQARTENLLARAVALPGLGEAIGVLMQLYRYDPILRATGRADLGRLLGTAFDRAVRLLERLTPLAEGPALEGFSQAMRALTDCAERVGDQLGLDLVSFHHALDAVVLDDRQAPSVRGACLGAQWLAEARGEEEIAERISVLAVPEHFGDFVAGLLGVVREAALRRPAALLHLDQVLTSLSEEGFLDSLPGLRRAFSGYTPAERAKVADLVLGEDAVLATIRFSGSVEDAVGIASFETELAVSLRRFLGVGGAHG</sequence>
<reference evidence="1 2" key="1">
    <citation type="submission" date="2018-11" db="EMBL/GenBank/DDBJ databases">
        <title>Genomes From Bacteria Associated with the Canine Oral Cavity: a Test Case for Automated Genome-Based Taxonomic Assignment.</title>
        <authorList>
            <person name="Coil D.A."/>
            <person name="Jospin G."/>
            <person name="Darling A.E."/>
            <person name="Wallis C."/>
            <person name="Davis I.J."/>
            <person name="Harris S."/>
            <person name="Eisen J.A."/>
            <person name="Holcombe L.J."/>
            <person name="O'Flynn C."/>
        </authorList>
    </citation>
    <scope>NUCLEOTIDE SEQUENCE [LARGE SCALE GENOMIC DNA]</scope>
    <source>
        <strain evidence="1 2">OH887_COT-365</strain>
    </source>
</reference>
<dbReference type="AlphaFoldDB" id="A0A3P1T833"/>
<accession>A0A3P1T833</accession>
<name>A0A3P1T833_9ACTN</name>
<dbReference type="RefSeq" id="WP_124843728.1">
    <property type="nucleotide sequence ID" value="NZ_RQZG01000005.1"/>
</dbReference>